<keyword evidence="2" id="KW-1185">Reference proteome</keyword>
<evidence type="ECO:0000313" key="2">
    <source>
        <dbReference type="Proteomes" id="UP000807504"/>
    </source>
</evidence>
<reference evidence="1" key="1">
    <citation type="journal article" date="2020" name="bioRxiv">
        <title>Chromosome-level reference genome of the European wasp spider Argiope bruennichi: a resource for studies on range expansion and evolutionary adaptation.</title>
        <authorList>
            <person name="Sheffer M.M."/>
            <person name="Hoppe A."/>
            <person name="Krehenwinkel H."/>
            <person name="Uhl G."/>
            <person name="Kuss A.W."/>
            <person name="Jensen L."/>
            <person name="Jensen C."/>
            <person name="Gillespie R.G."/>
            <person name="Hoff K.J."/>
            <person name="Prost S."/>
        </authorList>
    </citation>
    <scope>NUCLEOTIDE SEQUENCE</scope>
</reference>
<dbReference type="Proteomes" id="UP000807504">
    <property type="component" value="Unassembled WGS sequence"/>
</dbReference>
<protein>
    <submittedName>
        <fullName evidence="1">Uncharacterized protein</fullName>
    </submittedName>
</protein>
<organism evidence="1 2">
    <name type="scientific">Argiope bruennichi</name>
    <name type="common">Wasp spider</name>
    <name type="synonym">Aranea bruennichi</name>
    <dbReference type="NCBI Taxonomy" id="94029"/>
    <lineage>
        <taxon>Eukaryota</taxon>
        <taxon>Metazoa</taxon>
        <taxon>Ecdysozoa</taxon>
        <taxon>Arthropoda</taxon>
        <taxon>Chelicerata</taxon>
        <taxon>Arachnida</taxon>
        <taxon>Araneae</taxon>
        <taxon>Araneomorphae</taxon>
        <taxon>Entelegynae</taxon>
        <taxon>Araneoidea</taxon>
        <taxon>Araneidae</taxon>
        <taxon>Argiope</taxon>
    </lineage>
</organism>
<proteinExistence type="predicted"/>
<dbReference type="AlphaFoldDB" id="A0A8T0FC02"/>
<accession>A0A8T0FC02</accession>
<evidence type="ECO:0000313" key="1">
    <source>
        <dbReference type="EMBL" id="KAF8787798.1"/>
    </source>
</evidence>
<sequence>MDESRSSEPWAVRKKFFPFYSERHRRKPPPGFRPRLRNRRIRGSNEVKNLQWIQEVTIGLLRMLITV</sequence>
<reference evidence="1" key="2">
    <citation type="submission" date="2020-06" db="EMBL/GenBank/DDBJ databases">
        <authorList>
            <person name="Sheffer M."/>
        </authorList>
    </citation>
    <scope>NUCLEOTIDE SEQUENCE</scope>
</reference>
<name>A0A8T0FC02_ARGBR</name>
<dbReference type="EMBL" id="JABXBU010000015">
    <property type="protein sequence ID" value="KAF8787798.1"/>
    <property type="molecule type" value="Genomic_DNA"/>
</dbReference>
<comment type="caution">
    <text evidence="1">The sequence shown here is derived from an EMBL/GenBank/DDBJ whole genome shotgun (WGS) entry which is preliminary data.</text>
</comment>
<gene>
    <name evidence="1" type="ORF">HNY73_009360</name>
</gene>